<evidence type="ECO:0000256" key="4">
    <source>
        <dbReference type="ARBA" id="ARBA00022840"/>
    </source>
</evidence>
<sequence>MSDSSPLLAIRAGALRYGLRMFLQSNGPLRKKVKAENQYEQALLFFPEDAGAGFSEVGALDEAKDALREAVQLPLRHPELFRSGGVLTAPCKGVLLFGPPGTGKTMLARAAAAECGASFLVLSPSTVVSKWMGDGVKYVRAAFSLAHKLAPCCMFVDEVDALLGRRDSSTEHEAVRELKNEFMAQWDGILSGARTSRVMVLAATNRPQDLDEAVLRRFNRRVFCDLPSSAGRAQILEAILRDERLDPGVSLESVAASAEGFTGSDLRRLATAACMRPVREFLRSSGRAASGQRPPRQEAATKEEAPLRP</sequence>
<dbReference type="Gene3D" id="3.40.50.300">
    <property type="entry name" value="P-loop containing nucleotide triphosphate hydrolases"/>
    <property type="match status" value="1"/>
</dbReference>
<dbReference type="SMART" id="SM00382">
    <property type="entry name" value="AAA"/>
    <property type="match status" value="1"/>
</dbReference>
<evidence type="ECO:0000256" key="8">
    <source>
        <dbReference type="SAM" id="MobiDB-lite"/>
    </source>
</evidence>
<dbReference type="AlphaFoldDB" id="A0A061S283"/>
<dbReference type="GO" id="GO:0005524">
    <property type="term" value="F:ATP binding"/>
    <property type="evidence" value="ECO:0007669"/>
    <property type="project" value="UniProtKB-KW"/>
</dbReference>
<reference evidence="10" key="1">
    <citation type="submission" date="2014-05" db="EMBL/GenBank/DDBJ databases">
        <title>The transcriptome of the halophilic microalga Tetraselmis sp. GSL018 isolated from the Great Salt Lake, Utah.</title>
        <authorList>
            <person name="Jinkerson R.E."/>
            <person name="D'Adamo S."/>
            <person name="Posewitz M.C."/>
        </authorList>
    </citation>
    <scope>NUCLEOTIDE SEQUENCE</scope>
    <source>
        <strain evidence="10">GSL018</strain>
    </source>
</reference>
<dbReference type="PANTHER" id="PTHR45644">
    <property type="entry name" value="AAA ATPASE, PUTATIVE (AFU_ORTHOLOGUE AFUA_2G12920)-RELATED-RELATED"/>
    <property type="match status" value="1"/>
</dbReference>
<dbReference type="InterPro" id="IPR003960">
    <property type="entry name" value="ATPase_AAA_CS"/>
</dbReference>
<dbReference type="InterPro" id="IPR051701">
    <property type="entry name" value="Mito_OM_Translocase_MSP1"/>
</dbReference>
<evidence type="ECO:0000256" key="6">
    <source>
        <dbReference type="ARBA" id="ARBA00023128"/>
    </source>
</evidence>
<organism evidence="10">
    <name type="scientific">Tetraselmis sp. GSL018</name>
    <dbReference type="NCBI Taxonomy" id="582737"/>
    <lineage>
        <taxon>Eukaryota</taxon>
        <taxon>Viridiplantae</taxon>
        <taxon>Chlorophyta</taxon>
        <taxon>core chlorophytes</taxon>
        <taxon>Chlorodendrophyceae</taxon>
        <taxon>Chlorodendrales</taxon>
        <taxon>Chlorodendraceae</taxon>
        <taxon>Tetraselmis</taxon>
    </lineage>
</organism>
<evidence type="ECO:0000256" key="5">
    <source>
        <dbReference type="ARBA" id="ARBA00023054"/>
    </source>
</evidence>
<dbReference type="InterPro" id="IPR041569">
    <property type="entry name" value="AAA_lid_3"/>
</dbReference>
<keyword evidence="6" id="KW-0496">Mitochondrion</keyword>
<dbReference type="InterPro" id="IPR003959">
    <property type="entry name" value="ATPase_AAA_core"/>
</dbReference>
<evidence type="ECO:0000256" key="3">
    <source>
        <dbReference type="ARBA" id="ARBA00022787"/>
    </source>
</evidence>
<dbReference type="SUPFAM" id="SSF52540">
    <property type="entry name" value="P-loop containing nucleoside triphosphate hydrolases"/>
    <property type="match status" value="1"/>
</dbReference>
<feature type="domain" description="AAA+ ATPase" evidence="9">
    <location>
        <begin position="90"/>
        <end position="228"/>
    </location>
</feature>
<dbReference type="GO" id="GO:0016887">
    <property type="term" value="F:ATP hydrolysis activity"/>
    <property type="evidence" value="ECO:0007669"/>
    <property type="project" value="InterPro"/>
</dbReference>
<comment type="similarity">
    <text evidence="7">Belongs to the AAA ATPase family.</text>
</comment>
<dbReference type="EMBL" id="GBEZ01008445">
    <property type="protein sequence ID" value="JAC77094.1"/>
    <property type="molecule type" value="Transcribed_RNA"/>
</dbReference>
<evidence type="ECO:0000256" key="2">
    <source>
        <dbReference type="ARBA" id="ARBA00022741"/>
    </source>
</evidence>
<protein>
    <submittedName>
        <fullName evidence="10">Atp binding</fullName>
    </submittedName>
</protein>
<dbReference type="Pfam" id="PF17862">
    <property type="entry name" value="AAA_lid_3"/>
    <property type="match status" value="1"/>
</dbReference>
<dbReference type="InterPro" id="IPR027417">
    <property type="entry name" value="P-loop_NTPase"/>
</dbReference>
<dbReference type="FunFam" id="3.40.50.300:FF:001025">
    <property type="entry name" value="ATPase family, AAA domain-containing 2B"/>
    <property type="match status" value="1"/>
</dbReference>
<feature type="compositionally biased region" description="Basic and acidic residues" evidence="8">
    <location>
        <begin position="295"/>
        <end position="309"/>
    </location>
</feature>
<dbReference type="PANTHER" id="PTHR45644:SF85">
    <property type="entry name" value="P-LOOP CONTAINING NUCLEOSIDE TRIPHOSPHATE HYDROLASES SUPERFAMILY PROTEIN"/>
    <property type="match status" value="1"/>
</dbReference>
<dbReference type="InterPro" id="IPR003593">
    <property type="entry name" value="AAA+_ATPase"/>
</dbReference>
<proteinExistence type="inferred from homology"/>
<dbReference type="PROSITE" id="PS00674">
    <property type="entry name" value="AAA"/>
    <property type="match status" value="1"/>
</dbReference>
<evidence type="ECO:0000259" key="9">
    <source>
        <dbReference type="SMART" id="SM00382"/>
    </source>
</evidence>
<keyword evidence="2 7" id="KW-0547">Nucleotide-binding</keyword>
<keyword evidence="3" id="KW-0472">Membrane</keyword>
<name>A0A061S283_9CHLO</name>
<evidence type="ECO:0000313" key="10">
    <source>
        <dbReference type="EMBL" id="JAC77094.1"/>
    </source>
</evidence>
<evidence type="ECO:0000256" key="1">
    <source>
        <dbReference type="ARBA" id="ARBA00004572"/>
    </source>
</evidence>
<comment type="subcellular location">
    <subcellularLocation>
        <location evidence="1">Mitochondrion outer membrane</location>
        <topology evidence="1">Single-pass membrane protein</topology>
    </subcellularLocation>
</comment>
<dbReference type="Gene3D" id="1.10.8.60">
    <property type="match status" value="1"/>
</dbReference>
<feature type="region of interest" description="Disordered" evidence="8">
    <location>
        <begin position="283"/>
        <end position="309"/>
    </location>
</feature>
<dbReference type="Pfam" id="PF00004">
    <property type="entry name" value="AAA"/>
    <property type="match status" value="1"/>
</dbReference>
<accession>A0A061S283</accession>
<keyword evidence="4 7" id="KW-0067">ATP-binding</keyword>
<keyword evidence="3" id="KW-1000">Mitochondrion outer membrane</keyword>
<dbReference type="GO" id="GO:0005741">
    <property type="term" value="C:mitochondrial outer membrane"/>
    <property type="evidence" value="ECO:0007669"/>
    <property type="project" value="UniProtKB-SubCell"/>
</dbReference>
<keyword evidence="5" id="KW-0175">Coiled coil</keyword>
<gene>
    <name evidence="10" type="ORF">TSPGSL018_18528</name>
</gene>
<evidence type="ECO:0000256" key="7">
    <source>
        <dbReference type="RuleBase" id="RU003651"/>
    </source>
</evidence>